<accession>A0AA40F566</accession>
<feature type="region of interest" description="Disordered" evidence="1">
    <location>
        <begin position="108"/>
        <end position="250"/>
    </location>
</feature>
<proteinExistence type="predicted"/>
<feature type="compositionally biased region" description="Basic and acidic residues" evidence="1">
    <location>
        <begin position="112"/>
        <end position="129"/>
    </location>
</feature>
<evidence type="ECO:0000313" key="3">
    <source>
        <dbReference type="Proteomes" id="UP001172155"/>
    </source>
</evidence>
<gene>
    <name evidence="2" type="ORF">B0T18DRAFT_65626</name>
</gene>
<feature type="region of interest" description="Disordered" evidence="1">
    <location>
        <begin position="291"/>
        <end position="385"/>
    </location>
</feature>
<sequence>MSTDGEQISEAVQGLTQAINTELENWDAELTAAGHDAETRAKKLSRIVKIMKIAADPDISRFLEKTLNPALNAAQSTEQKMRVYWLIAKQAQHMEVTINASLEVAKSNPAKDQLKKPEVRDETTSEFTKDTSTGRVDAKPEHTEGGDKTTYESMKDMETSRVDAKPKNPDGEDTTNTSRKDVDVSLLDADSVVPEEETTEPTTTTTSSKRSRRKASGRKIMPASLSSVETERPVKKARGKPGKIRPQAAMAQTNVSFTTPAPVFSGSQGTLAGAGSAVSLLKALGAAESSAIPPKNHAAPTAPKPPITPPARISTGQPTGQASQPTNTMTPKPLATTDPKLPADPKLVAAAPSQAPQPLSTMTPKPLTTTDPKFPAASSTSTPAQGTVISNLMATLSGDNKQREDSDNQGPVEILPSLKGLAICTVPGSKLDNIRKHTWHCLNGALYKYTENNVDKEGIIDAASATKITEVFFLWVAGTLDRVLGLVQSRRDLKISISAMASSDRLKDTIPAAFQEALTSLGKIKRRDARTISDGVWRHIDLVLFGQAWQAIRDTLKGDNEFEKQCLMNSILGHATKDTPSMTGTWRESIKAARVKICELGRIDLADFNACRDQTHLPMAVAKYFGYGGLVFLPPLQDPGRSLGGGRSASDSYLKVIQEADSRCGGWLNKAAEELQRVIIAGLGTDNPLSLGWQPSMIEKIKNDTPLLVALRAIDDAKILPRQ</sequence>
<evidence type="ECO:0000256" key="1">
    <source>
        <dbReference type="SAM" id="MobiDB-lite"/>
    </source>
</evidence>
<keyword evidence="3" id="KW-1185">Reference proteome</keyword>
<evidence type="ECO:0000313" key="2">
    <source>
        <dbReference type="EMBL" id="KAK0751222.1"/>
    </source>
</evidence>
<feature type="compositionally biased region" description="Low complexity" evidence="1">
    <location>
        <begin position="349"/>
        <end position="358"/>
    </location>
</feature>
<name>A0AA40F566_9PEZI</name>
<dbReference type="AlphaFoldDB" id="A0AA40F566"/>
<reference evidence="2" key="1">
    <citation type="submission" date="2023-06" db="EMBL/GenBank/DDBJ databases">
        <title>Genome-scale phylogeny and comparative genomics of the fungal order Sordariales.</title>
        <authorList>
            <consortium name="Lawrence Berkeley National Laboratory"/>
            <person name="Hensen N."/>
            <person name="Bonometti L."/>
            <person name="Westerberg I."/>
            <person name="Brannstrom I.O."/>
            <person name="Guillou S."/>
            <person name="Cros-Aarteil S."/>
            <person name="Calhoun S."/>
            <person name="Haridas S."/>
            <person name="Kuo A."/>
            <person name="Mondo S."/>
            <person name="Pangilinan J."/>
            <person name="Riley R."/>
            <person name="LaButti K."/>
            <person name="Andreopoulos B."/>
            <person name="Lipzen A."/>
            <person name="Chen C."/>
            <person name="Yanf M."/>
            <person name="Daum C."/>
            <person name="Ng V."/>
            <person name="Clum A."/>
            <person name="Steindorff A."/>
            <person name="Ohm R."/>
            <person name="Martin F."/>
            <person name="Silar P."/>
            <person name="Natvig D."/>
            <person name="Lalanne C."/>
            <person name="Gautier V."/>
            <person name="Ament-velasquez S.L."/>
            <person name="Kruys A."/>
            <person name="Hutchinson M.I."/>
            <person name="Powell A.J."/>
            <person name="Barry K."/>
            <person name="Miller A.N."/>
            <person name="Grigoriev I.V."/>
            <person name="Debuchy R."/>
            <person name="Gladieux P."/>
            <person name="Thoren M.H."/>
            <person name="Johannesson H."/>
        </authorList>
    </citation>
    <scope>NUCLEOTIDE SEQUENCE</scope>
    <source>
        <strain evidence="2">SMH3187-1</strain>
    </source>
</reference>
<comment type="caution">
    <text evidence="2">The sequence shown here is derived from an EMBL/GenBank/DDBJ whole genome shotgun (WGS) entry which is preliminary data.</text>
</comment>
<feature type="compositionally biased region" description="Polar residues" evidence="1">
    <location>
        <begin position="359"/>
        <end position="385"/>
    </location>
</feature>
<feature type="compositionally biased region" description="Basic and acidic residues" evidence="1">
    <location>
        <begin position="136"/>
        <end position="170"/>
    </location>
</feature>
<protein>
    <submittedName>
        <fullName evidence="2">Uncharacterized protein</fullName>
    </submittedName>
</protein>
<dbReference type="Proteomes" id="UP001172155">
    <property type="component" value="Unassembled WGS sequence"/>
</dbReference>
<feature type="compositionally biased region" description="Polar residues" evidence="1">
    <location>
        <begin position="314"/>
        <end position="330"/>
    </location>
</feature>
<organism evidence="2 3">
    <name type="scientific">Schizothecium vesticola</name>
    <dbReference type="NCBI Taxonomy" id="314040"/>
    <lineage>
        <taxon>Eukaryota</taxon>
        <taxon>Fungi</taxon>
        <taxon>Dikarya</taxon>
        <taxon>Ascomycota</taxon>
        <taxon>Pezizomycotina</taxon>
        <taxon>Sordariomycetes</taxon>
        <taxon>Sordariomycetidae</taxon>
        <taxon>Sordariales</taxon>
        <taxon>Schizotheciaceae</taxon>
        <taxon>Schizothecium</taxon>
    </lineage>
</organism>
<dbReference type="EMBL" id="JAUKUD010000002">
    <property type="protein sequence ID" value="KAK0751222.1"/>
    <property type="molecule type" value="Genomic_DNA"/>
</dbReference>